<evidence type="ECO:0000313" key="2">
    <source>
        <dbReference type="Proteomes" id="UP000051131"/>
    </source>
</evidence>
<dbReference type="AlphaFoldDB" id="A0A0R2CRC1"/>
<name>A0A0R2CRC1_9LACO</name>
<dbReference type="RefSeq" id="WP_057829066.1">
    <property type="nucleotide sequence ID" value="NZ_AYZE01000014.1"/>
</dbReference>
<proteinExistence type="predicted"/>
<keyword evidence="2" id="KW-1185">Reference proteome</keyword>
<gene>
    <name evidence="1" type="ORF">FC80_GL000837</name>
</gene>
<evidence type="ECO:0008006" key="3">
    <source>
        <dbReference type="Google" id="ProtNLM"/>
    </source>
</evidence>
<protein>
    <recommendedName>
        <fullName evidence="3">DUF4649 domain-containing protein</fullName>
    </recommendedName>
</protein>
<dbReference type="OrthoDB" id="2308381at2"/>
<sequence length="66" mass="7593">MLKIYYTADGDHHTMEFKNSDAFVANLQLEVPALQDHYTVQKVTIDDKEDTGFTGKTVVDLYNYYA</sequence>
<reference evidence="1 2" key="1">
    <citation type="journal article" date="2015" name="Genome Announc.">
        <title>Expanding the biotechnology potential of lactobacilli through comparative genomics of 213 strains and associated genera.</title>
        <authorList>
            <person name="Sun Z."/>
            <person name="Harris H.M."/>
            <person name="McCann A."/>
            <person name="Guo C."/>
            <person name="Argimon S."/>
            <person name="Zhang W."/>
            <person name="Yang X."/>
            <person name="Jeffery I.B."/>
            <person name="Cooney J.C."/>
            <person name="Kagawa T.F."/>
            <person name="Liu W."/>
            <person name="Song Y."/>
            <person name="Salvetti E."/>
            <person name="Wrobel A."/>
            <person name="Rasinkangas P."/>
            <person name="Parkhill J."/>
            <person name="Rea M.C."/>
            <person name="O'Sullivan O."/>
            <person name="Ritari J."/>
            <person name="Douillard F.P."/>
            <person name="Paul Ross R."/>
            <person name="Yang R."/>
            <person name="Briner A.E."/>
            <person name="Felis G.E."/>
            <person name="de Vos W.M."/>
            <person name="Barrangou R."/>
            <person name="Klaenhammer T.R."/>
            <person name="Caufield P.W."/>
            <person name="Cui Y."/>
            <person name="Zhang H."/>
            <person name="O'Toole P.W."/>
        </authorList>
    </citation>
    <scope>NUCLEOTIDE SEQUENCE [LARGE SCALE GENOMIC DNA]</scope>
    <source>
        <strain evidence="1 2">DSM 21116</strain>
    </source>
</reference>
<organism evidence="1 2">
    <name type="scientific">Liquorilactobacillus cacaonum DSM 21116</name>
    <dbReference type="NCBI Taxonomy" id="1423729"/>
    <lineage>
        <taxon>Bacteria</taxon>
        <taxon>Bacillati</taxon>
        <taxon>Bacillota</taxon>
        <taxon>Bacilli</taxon>
        <taxon>Lactobacillales</taxon>
        <taxon>Lactobacillaceae</taxon>
        <taxon>Liquorilactobacillus</taxon>
    </lineage>
</organism>
<dbReference type="PATRIC" id="fig|1423729.3.peg.847"/>
<dbReference type="Gene3D" id="3.30.1490.390">
    <property type="match status" value="1"/>
</dbReference>
<dbReference type="EMBL" id="AYZE01000014">
    <property type="protein sequence ID" value="KRM90843.1"/>
    <property type="molecule type" value="Genomic_DNA"/>
</dbReference>
<evidence type="ECO:0000313" key="1">
    <source>
        <dbReference type="EMBL" id="KRM90843.1"/>
    </source>
</evidence>
<comment type="caution">
    <text evidence="1">The sequence shown here is derived from an EMBL/GenBank/DDBJ whole genome shotgun (WGS) entry which is preliminary data.</text>
</comment>
<accession>A0A0R2CRC1</accession>
<dbReference type="Proteomes" id="UP000051131">
    <property type="component" value="Unassembled WGS sequence"/>
</dbReference>